<evidence type="ECO:0000256" key="9">
    <source>
        <dbReference type="ARBA" id="ARBA00023136"/>
    </source>
</evidence>
<keyword evidence="4 13" id="KW-0894">Sodium channel</keyword>
<dbReference type="Proteomes" id="UP000038040">
    <property type="component" value="Unplaced"/>
</dbReference>
<keyword evidence="9 14" id="KW-0472">Membrane</keyword>
<dbReference type="STRING" id="318479.A0A158Q6K1"/>
<feature type="transmembrane region" description="Helical" evidence="14">
    <location>
        <begin position="82"/>
        <end position="101"/>
    </location>
</feature>
<dbReference type="OrthoDB" id="6502088at2759"/>
<dbReference type="Proteomes" id="UP000274756">
    <property type="component" value="Unassembled WGS sequence"/>
</dbReference>
<accession>A0A158Q6K1</accession>
<dbReference type="PANTHER" id="PTHR11690:SF242">
    <property type="entry name" value="DEGENERIN UNC-8"/>
    <property type="match status" value="1"/>
</dbReference>
<keyword evidence="7" id="KW-0915">Sodium</keyword>
<keyword evidence="3 13" id="KW-0813">Transport</keyword>
<evidence type="ECO:0000313" key="16">
    <source>
        <dbReference type="Proteomes" id="UP000038040"/>
    </source>
</evidence>
<dbReference type="NCBIfam" id="TIGR00867">
    <property type="entry name" value="deg-1"/>
    <property type="match status" value="1"/>
</dbReference>
<comment type="similarity">
    <text evidence="2 13">Belongs to the amiloride-sensitive sodium channel (TC 1.A.6) family.</text>
</comment>
<evidence type="ECO:0000256" key="3">
    <source>
        <dbReference type="ARBA" id="ARBA00022448"/>
    </source>
</evidence>
<keyword evidence="17" id="KW-1185">Reference proteome</keyword>
<dbReference type="GO" id="GO:0005886">
    <property type="term" value="C:plasma membrane"/>
    <property type="evidence" value="ECO:0007669"/>
    <property type="project" value="TreeGrafter"/>
</dbReference>
<dbReference type="PROSITE" id="PS01206">
    <property type="entry name" value="ASC"/>
    <property type="match status" value="1"/>
</dbReference>
<keyword evidence="6 14" id="KW-1133">Transmembrane helix</keyword>
<reference evidence="18" key="1">
    <citation type="submission" date="2016-04" db="UniProtKB">
        <authorList>
            <consortium name="WormBaseParasite"/>
        </authorList>
    </citation>
    <scope>IDENTIFICATION</scope>
</reference>
<dbReference type="EMBL" id="UYYG01000193">
    <property type="protein sequence ID" value="VDN53849.1"/>
    <property type="molecule type" value="Genomic_DNA"/>
</dbReference>
<dbReference type="PANTHER" id="PTHR11690">
    <property type="entry name" value="AMILORIDE-SENSITIVE SODIUM CHANNEL-RELATED"/>
    <property type="match status" value="1"/>
</dbReference>
<dbReference type="FunFam" id="1.10.287.770:FF:000001">
    <property type="entry name" value="Acid-sensing ion channel subunit 1"/>
    <property type="match status" value="1"/>
</dbReference>
<proteinExistence type="inferred from homology"/>
<keyword evidence="10" id="KW-0325">Glycoprotein</keyword>
<keyword evidence="12 13" id="KW-0407">Ion channel</keyword>
<evidence type="ECO:0000256" key="6">
    <source>
        <dbReference type="ARBA" id="ARBA00022989"/>
    </source>
</evidence>
<dbReference type="PRINTS" id="PR01078">
    <property type="entry name" value="AMINACHANNEL"/>
</dbReference>
<comment type="subcellular location">
    <subcellularLocation>
        <location evidence="1">Membrane</location>
        <topology evidence="1">Multi-pass membrane protein</topology>
    </subcellularLocation>
</comment>
<evidence type="ECO:0000313" key="18">
    <source>
        <dbReference type="WBParaSite" id="DME_0001032901-mRNA-1"/>
    </source>
</evidence>
<dbReference type="InterPro" id="IPR020903">
    <property type="entry name" value="ENaC_CS"/>
</dbReference>
<evidence type="ECO:0000256" key="5">
    <source>
        <dbReference type="ARBA" id="ARBA00022692"/>
    </source>
</evidence>
<protein>
    <submittedName>
        <fullName evidence="18">Degenerin unc-8</fullName>
    </submittedName>
</protein>
<evidence type="ECO:0000256" key="4">
    <source>
        <dbReference type="ARBA" id="ARBA00022461"/>
    </source>
</evidence>
<name>A0A158Q6K1_DRAME</name>
<gene>
    <name evidence="15" type="ORF">DME_LOCUS3822</name>
</gene>
<evidence type="ECO:0000256" key="12">
    <source>
        <dbReference type="ARBA" id="ARBA00023303"/>
    </source>
</evidence>
<evidence type="ECO:0000313" key="17">
    <source>
        <dbReference type="Proteomes" id="UP000274756"/>
    </source>
</evidence>
<evidence type="ECO:0000256" key="1">
    <source>
        <dbReference type="ARBA" id="ARBA00004141"/>
    </source>
</evidence>
<evidence type="ECO:0000256" key="7">
    <source>
        <dbReference type="ARBA" id="ARBA00023053"/>
    </source>
</evidence>
<feature type="transmembrane region" description="Helical" evidence="14">
    <location>
        <begin position="624"/>
        <end position="651"/>
    </location>
</feature>
<evidence type="ECO:0000256" key="8">
    <source>
        <dbReference type="ARBA" id="ARBA00023065"/>
    </source>
</evidence>
<dbReference type="GO" id="GO:0015280">
    <property type="term" value="F:ligand-gated sodium channel activity"/>
    <property type="evidence" value="ECO:0007669"/>
    <property type="project" value="TreeGrafter"/>
</dbReference>
<reference evidence="15 17" key="2">
    <citation type="submission" date="2018-11" db="EMBL/GenBank/DDBJ databases">
        <authorList>
            <consortium name="Pathogen Informatics"/>
        </authorList>
    </citation>
    <scope>NUCLEOTIDE SEQUENCE [LARGE SCALE GENOMIC DNA]</scope>
</reference>
<evidence type="ECO:0000256" key="10">
    <source>
        <dbReference type="ARBA" id="ARBA00023180"/>
    </source>
</evidence>
<dbReference type="AlphaFoldDB" id="A0A158Q6K1"/>
<dbReference type="InterPro" id="IPR004726">
    <property type="entry name" value="Deg-1"/>
</dbReference>
<dbReference type="Pfam" id="PF00858">
    <property type="entry name" value="ASC"/>
    <property type="match status" value="1"/>
</dbReference>
<evidence type="ECO:0000256" key="14">
    <source>
        <dbReference type="SAM" id="Phobius"/>
    </source>
</evidence>
<organism evidence="16 18">
    <name type="scientific">Dracunculus medinensis</name>
    <name type="common">Guinea worm</name>
    <dbReference type="NCBI Taxonomy" id="318479"/>
    <lineage>
        <taxon>Eukaryota</taxon>
        <taxon>Metazoa</taxon>
        <taxon>Ecdysozoa</taxon>
        <taxon>Nematoda</taxon>
        <taxon>Chromadorea</taxon>
        <taxon>Rhabditida</taxon>
        <taxon>Spirurina</taxon>
        <taxon>Dracunculoidea</taxon>
        <taxon>Dracunculidae</taxon>
        <taxon>Dracunculus</taxon>
    </lineage>
</organism>
<dbReference type="Gene3D" id="1.10.287.770">
    <property type="entry name" value="YojJ-like"/>
    <property type="match status" value="1"/>
</dbReference>
<keyword evidence="11 13" id="KW-0739">Sodium transport</keyword>
<dbReference type="WBParaSite" id="DME_0001032901-mRNA-1">
    <property type="protein sequence ID" value="DME_0001032901-mRNA-1"/>
    <property type="gene ID" value="DME_0001032901"/>
</dbReference>
<dbReference type="InterPro" id="IPR001873">
    <property type="entry name" value="ENaC"/>
</dbReference>
<evidence type="ECO:0000313" key="15">
    <source>
        <dbReference type="EMBL" id="VDN53849.1"/>
    </source>
</evidence>
<keyword evidence="5 13" id="KW-0812">Transmembrane</keyword>
<dbReference type="Gene3D" id="2.60.470.10">
    <property type="entry name" value="Acid-sensing ion channels like domains"/>
    <property type="match status" value="1"/>
</dbReference>
<evidence type="ECO:0000256" key="11">
    <source>
        <dbReference type="ARBA" id="ARBA00023201"/>
    </source>
</evidence>
<evidence type="ECO:0000256" key="2">
    <source>
        <dbReference type="ARBA" id="ARBA00007193"/>
    </source>
</evidence>
<evidence type="ECO:0000256" key="13">
    <source>
        <dbReference type="RuleBase" id="RU000679"/>
    </source>
</evidence>
<keyword evidence="8 13" id="KW-0406">Ion transport</keyword>
<sequence length="704" mass="81398">MGGHQCKQNGVYYDDRCVNKKVSTKIRACRTLPKLLQMFSSRSWKPSEDRYNSASALFKDFCNRTSSHGIPLIGSPSFFNRAVWTLITLLCFILFLYQTYWTLSEFFQYRTIIEMQLKFEPAPFPAATVCNLNAFKNSKLRQYREISEGLDVWEEQINRIKEPFDERLVIRKRRQVSYAPIFVRCNCIEQEDHCVPQRNPLYVNATVCICFEDLNTGNIWPCYPTMVWAEKKCYHCSMSNTCDDPDRLNASSIQTSSNAWKCLCQSVSHSCVVMPKEEIRWWNPNKYSVIMQSSTSSPELVEKFGMKDRKDPIAITARAKETLIFMIAALPKEERKNLSYTLDEFVLRCSFNSEDCNNERDFKLHMDPEYGNCYTFNFNDSVELKNSRAGPMYGLRLLLNVNQSDYLPTTEAAGVRLVVHEQHQEPFPDTFGYSAPTGFVSSFGLKTKILHRLDAPYGSCSDSFRPEKYIYEEHYSPEGCHRNCFQHNVIEKCGCGDPRFPLPSDDQHSCDIRNASERSCLRTFTALTSGFHHLQEKCNCVQPCTENVFETAYSASAWPASNFKIGVACPAFDDITNDSIKCTEFYRLNTAYIEIYYEQLNFEMLRETAGYSIVNLFSDFGGNIGLWIGFSIITMMEIVEFICELLYYVVYKRPVRNAKKKRRKEENQLMKPQIYRQADVSSSSSKIERSATTDTILDYDDSIF</sequence>